<dbReference type="InterPro" id="IPR025714">
    <property type="entry name" value="Methyltranfer_dom"/>
</dbReference>
<reference evidence="4 5" key="1">
    <citation type="submission" date="2015-07" db="EMBL/GenBank/DDBJ databases">
        <title>Complete genome sequence of Mycobacterium goodii X7B, a facultative thermophilic biodesulfurizing bacterium.</title>
        <authorList>
            <person name="Yu B."/>
            <person name="Li F."/>
            <person name="Xu P."/>
        </authorList>
    </citation>
    <scope>NUCLEOTIDE SEQUENCE [LARGE SCALE GENOMIC DNA]</scope>
    <source>
        <strain evidence="4 5">X7B</strain>
    </source>
</reference>
<protein>
    <submittedName>
        <fullName evidence="4">Methyltransferase</fullName>
    </submittedName>
</protein>
<dbReference type="InterPro" id="IPR048711">
    <property type="entry name" value="WHD_Rv2258c"/>
</dbReference>
<dbReference type="Pfam" id="PF13847">
    <property type="entry name" value="Methyltransf_31"/>
    <property type="match status" value="1"/>
</dbReference>
<feature type="region of interest" description="Disordered" evidence="1">
    <location>
        <begin position="1"/>
        <end position="26"/>
    </location>
</feature>
<dbReference type="GO" id="GO:0032259">
    <property type="term" value="P:methylation"/>
    <property type="evidence" value="ECO:0007669"/>
    <property type="project" value="UniProtKB-KW"/>
</dbReference>
<dbReference type="Gene3D" id="3.40.50.150">
    <property type="entry name" value="Vaccinia Virus protein VP39"/>
    <property type="match status" value="1"/>
</dbReference>
<gene>
    <name evidence="4" type="ORF">AFA91_18405</name>
</gene>
<feature type="compositionally biased region" description="Low complexity" evidence="1">
    <location>
        <begin position="11"/>
        <end position="26"/>
    </location>
</feature>
<sequence length="375" mass="40437">MTTLDANPSEAAVSDTTSTTISDTAPDTTEDFAARVVESLDKASTAILLSIGHQTGLFDTMRGLPPATSVEIADAAGLNERYVREWLGGLVAARVIDYAPQQRAYHLPEHRAAVLTRAAGPDNLARVAQFIPLLAEVEQKIVDRFHTGGGLSYSEYPRFHRLMAEQSGEVFDAALIDVILPMADGLVGRLREGADLADIGCGSGHAVNVIAQAFPASRVTGLDFSEEGLATGRDEATRLNLSNATFVARDVAELDETEAYDAITAFDAIHDQAHPARVLANIYRALRPGGIFLMVDIKASTHVENNIGVPFAPYLYTVSTLHCMTVSLALDGDGLGTVWGRELATEMLTDAGFDDIVVREIDTDPINYYYVARKR</sequence>
<dbReference type="AlphaFoldDB" id="A0A0K0X7Y3"/>
<dbReference type="Pfam" id="PF21320">
    <property type="entry name" value="WHD_Rv2258c"/>
    <property type="match status" value="1"/>
</dbReference>
<dbReference type="STRING" id="134601.AFA91_18405"/>
<dbReference type="Proteomes" id="UP000062255">
    <property type="component" value="Chromosome"/>
</dbReference>
<dbReference type="SUPFAM" id="SSF53335">
    <property type="entry name" value="S-adenosyl-L-methionine-dependent methyltransferases"/>
    <property type="match status" value="1"/>
</dbReference>
<name>A0A0K0X7Y3_MYCGD</name>
<evidence type="ECO:0000256" key="1">
    <source>
        <dbReference type="SAM" id="MobiDB-lite"/>
    </source>
</evidence>
<dbReference type="InterPro" id="IPR053173">
    <property type="entry name" value="SAM-binding_MTase"/>
</dbReference>
<dbReference type="EMBL" id="CP012150">
    <property type="protein sequence ID" value="AKS33544.1"/>
    <property type="molecule type" value="Genomic_DNA"/>
</dbReference>
<dbReference type="GO" id="GO:0008168">
    <property type="term" value="F:methyltransferase activity"/>
    <property type="evidence" value="ECO:0007669"/>
    <property type="project" value="UniProtKB-KW"/>
</dbReference>
<keyword evidence="4" id="KW-0808">Transferase</keyword>
<dbReference type="InterPro" id="IPR029063">
    <property type="entry name" value="SAM-dependent_MTases_sf"/>
</dbReference>
<dbReference type="PANTHER" id="PTHR45128">
    <property type="entry name" value="METHYLTRANSFERASE TYPE 11"/>
    <property type="match status" value="1"/>
</dbReference>
<dbReference type="PANTHER" id="PTHR45128:SF1">
    <property type="entry name" value="S-ADENOSYLMETHIONINE-DEPENDENT METHYLTRANSFERASE RV2258C"/>
    <property type="match status" value="1"/>
</dbReference>
<dbReference type="KEGG" id="mgo:AFA91_18405"/>
<proteinExistence type="predicted"/>
<feature type="domain" description="S-adenosylmethionine-dependent methyltransferase Rv2258c-like winged HTH" evidence="3">
    <location>
        <begin position="43"/>
        <end position="117"/>
    </location>
</feature>
<dbReference type="PATRIC" id="fig|134601.6.peg.3814"/>
<evidence type="ECO:0000259" key="2">
    <source>
        <dbReference type="Pfam" id="PF13847"/>
    </source>
</evidence>
<evidence type="ECO:0000313" key="5">
    <source>
        <dbReference type="Proteomes" id="UP000062255"/>
    </source>
</evidence>
<accession>A0A0K0X7Y3</accession>
<dbReference type="RefSeq" id="WP_049745970.1">
    <property type="nucleotide sequence ID" value="NZ_CP012150.1"/>
</dbReference>
<keyword evidence="4" id="KW-0489">Methyltransferase</keyword>
<feature type="domain" description="Methyltransferase" evidence="2">
    <location>
        <begin position="194"/>
        <end position="300"/>
    </location>
</feature>
<organism evidence="4 5">
    <name type="scientific">Mycolicibacterium goodii</name>
    <name type="common">Mycobacterium goodii</name>
    <dbReference type="NCBI Taxonomy" id="134601"/>
    <lineage>
        <taxon>Bacteria</taxon>
        <taxon>Bacillati</taxon>
        <taxon>Actinomycetota</taxon>
        <taxon>Actinomycetes</taxon>
        <taxon>Mycobacteriales</taxon>
        <taxon>Mycobacteriaceae</taxon>
        <taxon>Mycolicibacterium</taxon>
    </lineage>
</organism>
<dbReference type="CDD" id="cd02440">
    <property type="entry name" value="AdoMet_MTases"/>
    <property type="match status" value="1"/>
</dbReference>
<evidence type="ECO:0000313" key="4">
    <source>
        <dbReference type="EMBL" id="AKS33544.1"/>
    </source>
</evidence>
<evidence type="ECO:0000259" key="3">
    <source>
        <dbReference type="Pfam" id="PF21320"/>
    </source>
</evidence>